<evidence type="ECO:0000256" key="1">
    <source>
        <dbReference type="ARBA" id="ARBA00022490"/>
    </source>
</evidence>
<dbReference type="NCBIfam" id="NF003996">
    <property type="entry name" value="PRK05472.2-5"/>
    <property type="match status" value="1"/>
</dbReference>
<dbReference type="InterPro" id="IPR058236">
    <property type="entry name" value="Rex_actinobacterial-type"/>
</dbReference>
<feature type="domain" description="CoA-binding" evidence="8">
    <location>
        <begin position="79"/>
        <end position="180"/>
    </location>
</feature>
<dbReference type="GO" id="GO:0051775">
    <property type="term" value="P:response to redox state"/>
    <property type="evidence" value="ECO:0007669"/>
    <property type="project" value="InterPro"/>
</dbReference>
<dbReference type="AlphaFoldDB" id="A0A0S7BLJ2"/>
<name>A0A0S7BLJ2_9CHLR</name>
<evidence type="ECO:0000256" key="5">
    <source>
        <dbReference type="ARBA" id="ARBA00023125"/>
    </source>
</evidence>
<dbReference type="Gene3D" id="1.10.10.10">
    <property type="entry name" value="Winged helix-like DNA-binding domain superfamily/Winged helix DNA-binding domain"/>
    <property type="match status" value="1"/>
</dbReference>
<accession>A0A0S7BLJ2</accession>
<dbReference type="GO" id="GO:0003700">
    <property type="term" value="F:DNA-binding transcription factor activity"/>
    <property type="evidence" value="ECO:0007669"/>
    <property type="project" value="UniProtKB-UniRule"/>
</dbReference>
<dbReference type="InterPro" id="IPR003781">
    <property type="entry name" value="CoA-bd"/>
</dbReference>
<keyword evidence="5 7" id="KW-0238">DNA-binding</keyword>
<evidence type="ECO:0000256" key="3">
    <source>
        <dbReference type="ARBA" id="ARBA00023015"/>
    </source>
</evidence>
<dbReference type="SUPFAM" id="SSF51735">
    <property type="entry name" value="NAD(P)-binding Rossmann-fold domains"/>
    <property type="match status" value="1"/>
</dbReference>
<protein>
    <recommendedName>
        <fullName evidence="7">Redox-sensing transcriptional repressor Rex</fullName>
    </recommendedName>
</protein>
<dbReference type="STRING" id="360412.LARV_02310"/>
<dbReference type="Pfam" id="PF02629">
    <property type="entry name" value="CoA_binding"/>
    <property type="match status" value="1"/>
</dbReference>
<dbReference type="PANTHER" id="PTHR35786:SF1">
    <property type="entry name" value="REDOX-SENSING TRANSCRIPTIONAL REPRESSOR REX 1"/>
    <property type="match status" value="1"/>
</dbReference>
<comment type="function">
    <text evidence="7">Modulates transcription in response to changes in cellular NADH/NAD(+) redox state.</text>
</comment>
<dbReference type="InterPro" id="IPR036388">
    <property type="entry name" value="WH-like_DNA-bd_sf"/>
</dbReference>
<dbReference type="PANTHER" id="PTHR35786">
    <property type="entry name" value="REDOX-SENSING TRANSCRIPTIONAL REPRESSOR REX"/>
    <property type="match status" value="1"/>
</dbReference>
<comment type="subcellular location">
    <subcellularLocation>
        <location evidence="7">Cytoplasm</location>
    </subcellularLocation>
</comment>
<evidence type="ECO:0000313" key="9">
    <source>
        <dbReference type="EMBL" id="GAP14538.1"/>
    </source>
</evidence>
<comment type="subunit">
    <text evidence="7">Homodimer.</text>
</comment>
<organism evidence="9">
    <name type="scientific">Longilinea arvoryzae</name>
    <dbReference type="NCBI Taxonomy" id="360412"/>
    <lineage>
        <taxon>Bacteria</taxon>
        <taxon>Bacillati</taxon>
        <taxon>Chloroflexota</taxon>
        <taxon>Anaerolineae</taxon>
        <taxon>Anaerolineales</taxon>
        <taxon>Anaerolineaceae</taxon>
        <taxon>Longilinea</taxon>
    </lineage>
</organism>
<dbReference type="GO" id="GO:0003677">
    <property type="term" value="F:DNA binding"/>
    <property type="evidence" value="ECO:0007669"/>
    <property type="project" value="UniProtKB-UniRule"/>
</dbReference>
<keyword evidence="4 7" id="KW-0520">NAD</keyword>
<comment type="similarity">
    <text evidence="7">Belongs to the transcriptional regulatory Rex family.</text>
</comment>
<dbReference type="OrthoDB" id="9784760at2"/>
<dbReference type="Proteomes" id="UP000055060">
    <property type="component" value="Unassembled WGS sequence"/>
</dbReference>
<reference evidence="9" key="1">
    <citation type="submission" date="2015-07" db="EMBL/GenBank/DDBJ databases">
        <title>Draft Genome Sequences of Anaerolinea thermolimosa IMO-1, Bellilinea caldifistulae GOMI-1, Leptolinea tardivitalis YMTK-2, Levilinea saccharolytica KIBI-1,Longilinea arvoryzae KOME-1, Previously Described as Members of the Anaerolineaceae (Chloroflexi).</title>
        <authorList>
            <person name="Sekiguchi Y."/>
            <person name="Ohashi A."/>
            <person name="Matsuura N."/>
            <person name="Tourlousse M.D."/>
        </authorList>
    </citation>
    <scope>NUCLEOTIDE SEQUENCE [LARGE SCALE GENOMIC DNA]</scope>
    <source>
        <strain evidence="9">KOME-1</strain>
    </source>
</reference>
<evidence type="ECO:0000256" key="6">
    <source>
        <dbReference type="ARBA" id="ARBA00023163"/>
    </source>
</evidence>
<evidence type="ECO:0000256" key="2">
    <source>
        <dbReference type="ARBA" id="ARBA00022491"/>
    </source>
</evidence>
<dbReference type="NCBIfam" id="NF003989">
    <property type="entry name" value="PRK05472.1-3"/>
    <property type="match status" value="1"/>
</dbReference>
<dbReference type="InterPro" id="IPR009718">
    <property type="entry name" value="Rex_DNA-bd_C_dom"/>
</dbReference>
<feature type="binding site" evidence="7">
    <location>
        <begin position="90"/>
        <end position="95"/>
    </location>
    <ligand>
        <name>NAD(+)</name>
        <dbReference type="ChEBI" id="CHEBI:57540"/>
    </ligand>
</feature>
<gene>
    <name evidence="7" type="primary">rex</name>
    <name evidence="9" type="ORF">LARV_02310</name>
</gene>
<keyword evidence="2 7" id="KW-0678">Repressor</keyword>
<evidence type="ECO:0000256" key="4">
    <source>
        <dbReference type="ARBA" id="ARBA00023027"/>
    </source>
</evidence>
<dbReference type="EMBL" id="DF967972">
    <property type="protein sequence ID" value="GAP14538.1"/>
    <property type="molecule type" value="Genomic_DNA"/>
</dbReference>
<evidence type="ECO:0000259" key="8">
    <source>
        <dbReference type="SMART" id="SM00881"/>
    </source>
</evidence>
<dbReference type="SUPFAM" id="SSF46785">
    <property type="entry name" value="Winged helix' DNA-binding domain"/>
    <property type="match status" value="1"/>
</dbReference>
<keyword evidence="6 7" id="KW-0804">Transcription</keyword>
<dbReference type="HAMAP" id="MF_01131">
    <property type="entry name" value="Rex"/>
    <property type="match status" value="1"/>
</dbReference>
<evidence type="ECO:0000313" key="10">
    <source>
        <dbReference type="Proteomes" id="UP000055060"/>
    </source>
</evidence>
<proteinExistence type="inferred from homology"/>
<dbReference type="Pfam" id="PF06971">
    <property type="entry name" value="Put_DNA-bind_N"/>
    <property type="match status" value="1"/>
</dbReference>
<keyword evidence="1 7" id="KW-0963">Cytoplasm</keyword>
<dbReference type="GO" id="GO:0005737">
    <property type="term" value="C:cytoplasm"/>
    <property type="evidence" value="ECO:0007669"/>
    <property type="project" value="UniProtKB-SubCell"/>
</dbReference>
<dbReference type="InterPro" id="IPR036291">
    <property type="entry name" value="NAD(P)-bd_dom_sf"/>
</dbReference>
<dbReference type="InterPro" id="IPR022876">
    <property type="entry name" value="Tscrpt_rep_Rex"/>
</dbReference>
<dbReference type="GO" id="GO:0045892">
    <property type="term" value="P:negative regulation of DNA-templated transcription"/>
    <property type="evidence" value="ECO:0007669"/>
    <property type="project" value="InterPro"/>
</dbReference>
<dbReference type="SMART" id="SM00881">
    <property type="entry name" value="CoA_binding"/>
    <property type="match status" value="1"/>
</dbReference>
<dbReference type="NCBIfam" id="NF003994">
    <property type="entry name" value="PRK05472.2-3"/>
    <property type="match status" value="1"/>
</dbReference>
<dbReference type="Gene3D" id="3.40.50.720">
    <property type="entry name" value="NAD(P)-binding Rossmann-like Domain"/>
    <property type="match status" value="1"/>
</dbReference>
<sequence>METEKIPDIVIGRLPRYLQALQRLQQEKKLTTNSKELGERLGISAAQIRKDLSQFGEFGKQGTGYSVPFLINKLQSILNVTSVWDIVLVGMGDLGHALARYQGFANHGFRVAMVFDNDPQIIGRQVGSFTIQDTTDLVEKVSQAGIRVAMLTVPASAAQEVAEKLVKAGVKAILSYAPITLNLPVDVHVDYIDPILKLQHMTYYLD</sequence>
<dbReference type="InterPro" id="IPR036390">
    <property type="entry name" value="WH_DNA-bd_sf"/>
</dbReference>
<dbReference type="RefSeq" id="WP_075073786.1">
    <property type="nucleotide sequence ID" value="NZ_DF967972.1"/>
</dbReference>
<feature type="DNA-binding region" description="H-T-H motif" evidence="7">
    <location>
        <begin position="16"/>
        <end position="55"/>
    </location>
</feature>
<dbReference type="NCBIfam" id="NF003995">
    <property type="entry name" value="PRK05472.2-4"/>
    <property type="match status" value="1"/>
</dbReference>
<dbReference type="NCBIfam" id="NF003993">
    <property type="entry name" value="PRK05472.2-2"/>
    <property type="match status" value="1"/>
</dbReference>
<keyword evidence="10" id="KW-1185">Reference proteome</keyword>
<evidence type="ECO:0000256" key="7">
    <source>
        <dbReference type="HAMAP-Rule" id="MF_01131"/>
    </source>
</evidence>
<keyword evidence="3 7" id="KW-0805">Transcription regulation</keyword>